<dbReference type="SUPFAM" id="SSF55729">
    <property type="entry name" value="Acyl-CoA N-acyltransferases (Nat)"/>
    <property type="match status" value="2"/>
</dbReference>
<dbReference type="InterPro" id="IPR016181">
    <property type="entry name" value="Acyl_CoA_acyltransferase"/>
</dbReference>
<dbReference type="EMBL" id="DVAB01000049">
    <property type="protein sequence ID" value="HIK00938.1"/>
    <property type="molecule type" value="Genomic_DNA"/>
</dbReference>
<organism evidence="2 3">
    <name type="scientific">Candidatus Naiadarchaeum limnaeum</name>
    <dbReference type="NCBI Taxonomy" id="2756139"/>
    <lineage>
        <taxon>Archaea</taxon>
        <taxon>Candidatus Undinarchaeota</taxon>
        <taxon>Candidatus Undinarchaeia</taxon>
        <taxon>Candidatus Naiadarchaeales</taxon>
        <taxon>Candidatus Naiadarchaeaceae</taxon>
        <taxon>Candidatus Naiadarchaeum</taxon>
    </lineage>
</organism>
<evidence type="ECO:0000313" key="3">
    <source>
        <dbReference type="Proteomes" id="UP000646946"/>
    </source>
</evidence>
<protein>
    <recommendedName>
        <fullName evidence="1">N-acetyltransferase domain-containing protein</fullName>
    </recommendedName>
</protein>
<comment type="caution">
    <text evidence="2">The sequence shown here is derived from an EMBL/GenBank/DDBJ whole genome shotgun (WGS) entry which is preliminary data.</text>
</comment>
<dbReference type="InterPro" id="IPR000182">
    <property type="entry name" value="GNAT_dom"/>
</dbReference>
<gene>
    <name evidence="2" type="ORF">H1016_05395</name>
</gene>
<dbReference type="GO" id="GO:0016747">
    <property type="term" value="F:acyltransferase activity, transferring groups other than amino-acyl groups"/>
    <property type="evidence" value="ECO:0007669"/>
    <property type="project" value="InterPro"/>
</dbReference>
<name>A0A832XMA6_9ARCH</name>
<evidence type="ECO:0000313" key="2">
    <source>
        <dbReference type="EMBL" id="HIK00938.1"/>
    </source>
</evidence>
<dbReference type="Gene3D" id="3.40.630.30">
    <property type="match status" value="2"/>
</dbReference>
<reference evidence="2 3" key="1">
    <citation type="journal article" name="Nat. Commun.">
        <title>Undinarchaeota illuminate DPANN phylogeny and the impact of gene transfer on archaeal evolution.</title>
        <authorList>
            <person name="Dombrowski N."/>
            <person name="Williams T.A."/>
            <person name="Sun J."/>
            <person name="Woodcroft B.J."/>
            <person name="Lee J.H."/>
            <person name="Minh B.Q."/>
            <person name="Rinke C."/>
            <person name="Spang A."/>
        </authorList>
    </citation>
    <scope>NUCLEOTIDE SEQUENCE [LARGE SCALE GENOMIC DNA]</scope>
    <source>
        <strain evidence="2">MAG_bin1129</strain>
    </source>
</reference>
<feature type="domain" description="N-acetyltransferase" evidence="1">
    <location>
        <begin position="3"/>
        <end position="153"/>
    </location>
</feature>
<dbReference type="PROSITE" id="PS51186">
    <property type="entry name" value="GNAT"/>
    <property type="match status" value="1"/>
</dbReference>
<evidence type="ECO:0000259" key="1">
    <source>
        <dbReference type="PROSITE" id="PS51186"/>
    </source>
</evidence>
<sequence length="302" mass="34691">MVVIIRNFNAKKDLQSYVDLYNSANNYHRFFQETTPKSVKELILNDPLYNNDWHFVAYDKRRFVGAVRGHQSREYKGMSPPTGQIFFAIHPGYLETAGVQLFDLVCDKMKSAGIQKVHTSPIVRNDDIWGFLDGYGFKPIYEGHTLRYRIPPHPLSLQPPAGLREKVFESSDKPRLISLMFENIEKKIQEYLYKELVWGAEQNGFFLLENDKREIVAFVKNVICSSGFPFSALISGTSIVYEAKSGVSPYLIKRSIEWARSRRTRSVLASAGTASPSLGMYLNIGFKKETRNPNIRLYERNL</sequence>
<dbReference type="AlphaFoldDB" id="A0A832XMA6"/>
<keyword evidence="3" id="KW-1185">Reference proteome</keyword>
<dbReference type="Proteomes" id="UP000646946">
    <property type="component" value="Unassembled WGS sequence"/>
</dbReference>
<proteinExistence type="predicted"/>
<accession>A0A832XMA6</accession>